<dbReference type="InterPro" id="IPR008621">
    <property type="entry name" value="Cbb3-typ_cyt_oxidase_comp"/>
</dbReference>
<evidence type="ECO:0000313" key="2">
    <source>
        <dbReference type="EMBL" id="SDF57149.1"/>
    </source>
</evidence>
<dbReference type="Pfam" id="PF05545">
    <property type="entry name" value="FixQ"/>
    <property type="match status" value="1"/>
</dbReference>
<keyword evidence="1" id="KW-0812">Transmembrane</keyword>
<name>A0A1G7M7E5_9BRAD</name>
<reference evidence="2 3" key="1">
    <citation type="submission" date="2016-10" db="EMBL/GenBank/DDBJ databases">
        <authorList>
            <person name="de Groot N.N."/>
        </authorList>
    </citation>
    <scope>NUCLEOTIDE SEQUENCE [LARGE SCALE GENOMIC DNA]</scope>
    <source>
        <strain evidence="2 3">R5</strain>
    </source>
</reference>
<keyword evidence="1" id="KW-0472">Membrane</keyword>
<dbReference type="EMBL" id="FMZW01000061">
    <property type="protein sequence ID" value="SDF57149.1"/>
    <property type="molecule type" value="Genomic_DNA"/>
</dbReference>
<sequence>MKAIISIESLASSFVVTLWTPLFVGIFVAIVVYALWPRNKRRFDSAARMPLRRD</sequence>
<dbReference type="CDD" id="cd01324">
    <property type="entry name" value="cbb3_Oxidase_CcoQ"/>
    <property type="match status" value="1"/>
</dbReference>
<gene>
    <name evidence="2" type="ORF">SAMN05216337_106133</name>
</gene>
<proteinExistence type="predicted"/>
<evidence type="ECO:0000313" key="3">
    <source>
        <dbReference type="Proteomes" id="UP000199245"/>
    </source>
</evidence>
<accession>A0A1G7M7E5</accession>
<dbReference type="Proteomes" id="UP000199245">
    <property type="component" value="Unassembled WGS sequence"/>
</dbReference>
<dbReference type="AlphaFoldDB" id="A0A1G7M7E5"/>
<evidence type="ECO:0000256" key="1">
    <source>
        <dbReference type="SAM" id="Phobius"/>
    </source>
</evidence>
<keyword evidence="1" id="KW-1133">Transmembrane helix</keyword>
<organism evidence="2 3">
    <name type="scientific">Bradyrhizobium brasilense</name>
    <dbReference type="NCBI Taxonomy" id="1419277"/>
    <lineage>
        <taxon>Bacteria</taxon>
        <taxon>Pseudomonadati</taxon>
        <taxon>Pseudomonadota</taxon>
        <taxon>Alphaproteobacteria</taxon>
        <taxon>Hyphomicrobiales</taxon>
        <taxon>Nitrobacteraceae</taxon>
        <taxon>Bradyrhizobium</taxon>
    </lineage>
</organism>
<protein>
    <submittedName>
        <fullName evidence="2">Cytochrome c oxidase cbb3-type subunit 4</fullName>
    </submittedName>
</protein>
<dbReference type="RefSeq" id="WP_057018760.1">
    <property type="nucleotide sequence ID" value="NZ_FMZW01000061.1"/>
</dbReference>
<feature type="transmembrane region" description="Helical" evidence="1">
    <location>
        <begin position="18"/>
        <end position="36"/>
    </location>
</feature>